<gene>
    <name evidence="1" type="ORF">OFUS_LOCUS734</name>
</gene>
<proteinExistence type="predicted"/>
<protein>
    <submittedName>
        <fullName evidence="1">Uncharacterized protein</fullName>
    </submittedName>
</protein>
<name>A0A8J1UA62_OWEFU</name>
<comment type="caution">
    <text evidence="1">The sequence shown here is derived from an EMBL/GenBank/DDBJ whole genome shotgun (WGS) entry which is preliminary data.</text>
</comment>
<evidence type="ECO:0000313" key="1">
    <source>
        <dbReference type="EMBL" id="CAH1773088.1"/>
    </source>
</evidence>
<reference evidence="1" key="1">
    <citation type="submission" date="2022-03" db="EMBL/GenBank/DDBJ databases">
        <authorList>
            <person name="Martin C."/>
        </authorList>
    </citation>
    <scope>NUCLEOTIDE SEQUENCE</scope>
</reference>
<keyword evidence="2" id="KW-1185">Reference proteome</keyword>
<dbReference type="OrthoDB" id="6046730at2759"/>
<dbReference type="Proteomes" id="UP000749559">
    <property type="component" value="Unassembled WGS sequence"/>
</dbReference>
<sequence>MAIQISNISKIFASPGIYLTTIICWQIIFFLKFDGKTGCLKTSKRHHREIFHTNRIDKRKSNIVIEQGHLPRLLEETEQGTPRKTLVLGNHKPHQAPKLLTIFTTFSEHDKSMFGIQNNTICNFAHFPGKITNLVVFVTESFHQNRPIKCSHTCLNDTICDTVHPKWSIIHLNKTLMPNGKRPILKSMFLEVQRQFSSEFYMYTNNDILFHTDRLLNSLKTISVHTKTEKMKNYLITGGRRNEKFYDPTKQATKILKSGKDDEIMQISRTAQKMNGNDKEYLITGRDSFPWKSIPNFVIGAPFYADWLILYCNKLYTATFDVSYTTMAIHQEGQELADKHTQMTTSLDNINADIFKRFVKHEYNIKQSNLKCCTYRTLFKKDFRFYVQKNPLFISKNCILKDMQLPNPG</sequence>
<organism evidence="1 2">
    <name type="scientific">Owenia fusiformis</name>
    <name type="common">Polychaete worm</name>
    <dbReference type="NCBI Taxonomy" id="6347"/>
    <lineage>
        <taxon>Eukaryota</taxon>
        <taxon>Metazoa</taxon>
        <taxon>Spiralia</taxon>
        <taxon>Lophotrochozoa</taxon>
        <taxon>Annelida</taxon>
        <taxon>Polychaeta</taxon>
        <taxon>Sedentaria</taxon>
        <taxon>Canalipalpata</taxon>
        <taxon>Sabellida</taxon>
        <taxon>Oweniida</taxon>
        <taxon>Oweniidae</taxon>
        <taxon>Owenia</taxon>
    </lineage>
</organism>
<accession>A0A8J1UA62</accession>
<dbReference type="EMBL" id="CAIIXF020000001">
    <property type="protein sequence ID" value="CAH1773088.1"/>
    <property type="molecule type" value="Genomic_DNA"/>
</dbReference>
<evidence type="ECO:0000313" key="2">
    <source>
        <dbReference type="Proteomes" id="UP000749559"/>
    </source>
</evidence>
<dbReference type="AlphaFoldDB" id="A0A8J1UA62"/>